<dbReference type="OMA" id="SLITHHW"/>
<accession>A0A4W3H0X8</accession>
<reference evidence="3" key="1">
    <citation type="journal article" date="2006" name="Science">
        <title>Ancient noncoding elements conserved in the human genome.</title>
        <authorList>
            <person name="Venkatesh B."/>
            <person name="Kirkness E.F."/>
            <person name="Loh Y.H."/>
            <person name="Halpern A.L."/>
            <person name="Lee A.P."/>
            <person name="Johnson J."/>
            <person name="Dandona N."/>
            <person name="Viswanathan L.D."/>
            <person name="Tay A."/>
            <person name="Venter J.C."/>
            <person name="Strausberg R.L."/>
            <person name="Brenner S."/>
        </authorList>
    </citation>
    <scope>NUCLEOTIDE SEQUENCE [LARGE SCALE GENOMIC DNA]</scope>
</reference>
<dbReference type="Pfam" id="PF18139">
    <property type="entry name" value="LSDAT_euk"/>
    <property type="match status" value="1"/>
</dbReference>
<evidence type="ECO:0000313" key="2">
    <source>
        <dbReference type="Ensembl" id="ENSCMIP00000003744.1"/>
    </source>
</evidence>
<reference evidence="2" key="5">
    <citation type="submission" date="2025-09" db="UniProtKB">
        <authorList>
            <consortium name="Ensembl"/>
        </authorList>
    </citation>
    <scope>IDENTIFICATION</scope>
</reference>
<sequence>MHPGKRFETSRRRTDPGIIYSLITHHWKIPAPNLVVSVLGGEGDFRMKTWLKDILRKGLVKAAQSTGAWIMTSGLRVGIGRYVGEAVRDHATASTQTVTKVVAMGIAPWGLVHNNRQLVNAKVPP</sequence>
<reference evidence="3" key="3">
    <citation type="journal article" date="2014" name="Nature">
        <title>Elephant shark genome provides unique insights into gnathostome evolution.</title>
        <authorList>
            <consortium name="International Elephant Shark Genome Sequencing Consortium"/>
            <person name="Venkatesh B."/>
            <person name="Lee A.P."/>
            <person name="Ravi V."/>
            <person name="Maurya A.K."/>
            <person name="Lian M.M."/>
            <person name="Swann J.B."/>
            <person name="Ohta Y."/>
            <person name="Flajnik M.F."/>
            <person name="Sutoh Y."/>
            <person name="Kasahara M."/>
            <person name="Hoon S."/>
            <person name="Gangu V."/>
            <person name="Roy S.W."/>
            <person name="Irimia M."/>
            <person name="Korzh V."/>
            <person name="Kondrychyn I."/>
            <person name="Lim Z.W."/>
            <person name="Tay B.H."/>
            <person name="Tohari S."/>
            <person name="Kong K.W."/>
            <person name="Ho S."/>
            <person name="Lorente-Galdos B."/>
            <person name="Quilez J."/>
            <person name="Marques-Bonet T."/>
            <person name="Raney B.J."/>
            <person name="Ingham P.W."/>
            <person name="Tay A."/>
            <person name="Hillier L.W."/>
            <person name="Minx P."/>
            <person name="Boehm T."/>
            <person name="Wilson R.K."/>
            <person name="Brenner S."/>
            <person name="Warren W.C."/>
        </authorList>
    </citation>
    <scope>NUCLEOTIDE SEQUENCE [LARGE SCALE GENOMIC DNA]</scope>
</reference>
<dbReference type="GO" id="GO:0005227">
    <property type="term" value="F:calcium-activated cation channel activity"/>
    <property type="evidence" value="ECO:0007669"/>
    <property type="project" value="TreeGrafter"/>
</dbReference>
<dbReference type="Ensembl" id="ENSCMIT00000003889.1">
    <property type="protein sequence ID" value="ENSCMIP00000003744.1"/>
    <property type="gene ID" value="ENSCMIG00000002251.1"/>
</dbReference>
<dbReference type="InterPro" id="IPR041491">
    <property type="entry name" value="TRPM_SLOG"/>
</dbReference>
<organism evidence="2 3">
    <name type="scientific">Callorhinchus milii</name>
    <name type="common">Ghost shark</name>
    <dbReference type="NCBI Taxonomy" id="7868"/>
    <lineage>
        <taxon>Eukaryota</taxon>
        <taxon>Metazoa</taxon>
        <taxon>Chordata</taxon>
        <taxon>Craniata</taxon>
        <taxon>Vertebrata</taxon>
        <taxon>Chondrichthyes</taxon>
        <taxon>Holocephali</taxon>
        <taxon>Chimaeriformes</taxon>
        <taxon>Callorhinchidae</taxon>
        <taxon>Callorhinchus</taxon>
    </lineage>
</organism>
<dbReference type="PANTHER" id="PTHR13800:SF6">
    <property type="entry name" value="TRANSIENT RECEPTOR POTENTIAL CATION CHANNEL SUBFAMILY M MEMBER 4"/>
    <property type="match status" value="1"/>
</dbReference>
<evidence type="ECO:0000313" key="3">
    <source>
        <dbReference type="Proteomes" id="UP000314986"/>
    </source>
</evidence>
<dbReference type="InterPro" id="IPR050927">
    <property type="entry name" value="TRPM"/>
</dbReference>
<evidence type="ECO:0000259" key="1">
    <source>
        <dbReference type="Pfam" id="PF18139"/>
    </source>
</evidence>
<reference evidence="2" key="4">
    <citation type="submission" date="2025-08" db="UniProtKB">
        <authorList>
            <consortium name="Ensembl"/>
        </authorList>
    </citation>
    <scope>IDENTIFICATION</scope>
</reference>
<keyword evidence="3" id="KW-1185">Reference proteome</keyword>
<dbReference type="InParanoid" id="A0A4W3H0X8"/>
<dbReference type="Proteomes" id="UP000314986">
    <property type="component" value="Unassembled WGS sequence"/>
</dbReference>
<dbReference type="PANTHER" id="PTHR13800">
    <property type="entry name" value="TRANSIENT RECEPTOR POTENTIAL CATION CHANNEL, SUBFAMILY M, MEMBER 6"/>
    <property type="match status" value="1"/>
</dbReference>
<dbReference type="GO" id="GO:0005886">
    <property type="term" value="C:plasma membrane"/>
    <property type="evidence" value="ECO:0007669"/>
    <property type="project" value="TreeGrafter"/>
</dbReference>
<dbReference type="AlphaFoldDB" id="A0A4W3H0X8"/>
<dbReference type="GeneTree" id="ENSGT00940000158693"/>
<feature type="domain" description="TRPM SLOG" evidence="1">
    <location>
        <begin position="14"/>
        <end position="122"/>
    </location>
</feature>
<dbReference type="GO" id="GO:0099604">
    <property type="term" value="F:ligand-gated calcium channel activity"/>
    <property type="evidence" value="ECO:0007669"/>
    <property type="project" value="TreeGrafter"/>
</dbReference>
<name>A0A4W3H0X8_CALMI</name>
<protein>
    <recommendedName>
        <fullName evidence="1">TRPM SLOG domain-containing protein</fullName>
    </recommendedName>
</protein>
<proteinExistence type="predicted"/>
<dbReference type="STRING" id="7868.ENSCMIP00000003744"/>
<reference evidence="3" key="2">
    <citation type="journal article" date="2007" name="PLoS Biol.">
        <title>Survey sequencing and comparative analysis of the elephant shark (Callorhinchus milii) genome.</title>
        <authorList>
            <person name="Venkatesh B."/>
            <person name="Kirkness E.F."/>
            <person name="Loh Y.H."/>
            <person name="Halpern A.L."/>
            <person name="Lee A.P."/>
            <person name="Johnson J."/>
            <person name="Dandona N."/>
            <person name="Viswanathan L.D."/>
            <person name="Tay A."/>
            <person name="Venter J.C."/>
            <person name="Strausberg R.L."/>
            <person name="Brenner S."/>
        </authorList>
    </citation>
    <scope>NUCLEOTIDE SEQUENCE [LARGE SCALE GENOMIC DNA]</scope>
</reference>